<protein>
    <submittedName>
        <fullName evidence="12">Signal recognition particle-docking protein FtsY</fullName>
    </submittedName>
</protein>
<name>A0A1Y5F6U1_9BACT</name>
<dbReference type="InterPro" id="IPR027417">
    <property type="entry name" value="P-loop_NTPase"/>
</dbReference>
<dbReference type="SMART" id="SM00962">
    <property type="entry name" value="SRP54"/>
    <property type="match status" value="1"/>
</dbReference>
<dbReference type="NCBIfam" id="TIGR00064">
    <property type="entry name" value="ftsY"/>
    <property type="match status" value="1"/>
</dbReference>
<keyword evidence="5" id="KW-0547">Nucleotide-binding</keyword>
<dbReference type="Proteomes" id="UP000196531">
    <property type="component" value="Unassembled WGS sequence"/>
</dbReference>
<dbReference type="GO" id="GO:0006614">
    <property type="term" value="P:SRP-dependent cotranslational protein targeting to membrane"/>
    <property type="evidence" value="ECO:0007669"/>
    <property type="project" value="InterPro"/>
</dbReference>
<evidence type="ECO:0000256" key="7">
    <source>
        <dbReference type="ARBA" id="ARBA00023134"/>
    </source>
</evidence>
<dbReference type="PANTHER" id="PTHR43134">
    <property type="entry name" value="SIGNAL RECOGNITION PARTICLE RECEPTOR SUBUNIT ALPHA"/>
    <property type="match status" value="1"/>
</dbReference>
<keyword evidence="8" id="KW-0472">Membrane</keyword>
<evidence type="ECO:0000256" key="2">
    <source>
        <dbReference type="ARBA" id="ARBA00008531"/>
    </source>
</evidence>
<dbReference type="SUPFAM" id="SSF52540">
    <property type="entry name" value="P-loop containing nucleoside triphosphate hydrolases"/>
    <property type="match status" value="1"/>
</dbReference>
<evidence type="ECO:0000256" key="6">
    <source>
        <dbReference type="ARBA" id="ARBA00022801"/>
    </source>
</evidence>
<organism evidence="12 13">
    <name type="scientific">Halobacteriovorax marinus</name>
    <dbReference type="NCBI Taxonomy" id="97084"/>
    <lineage>
        <taxon>Bacteria</taxon>
        <taxon>Pseudomonadati</taxon>
        <taxon>Bdellovibrionota</taxon>
        <taxon>Bacteriovoracia</taxon>
        <taxon>Bacteriovoracales</taxon>
        <taxon>Halobacteriovoraceae</taxon>
        <taxon>Halobacteriovorax</taxon>
    </lineage>
</organism>
<evidence type="ECO:0000256" key="5">
    <source>
        <dbReference type="ARBA" id="ARBA00022741"/>
    </source>
</evidence>
<gene>
    <name evidence="12" type="ORF">A9Q84_19600</name>
</gene>
<dbReference type="GO" id="GO:0003924">
    <property type="term" value="F:GTPase activity"/>
    <property type="evidence" value="ECO:0007669"/>
    <property type="project" value="TreeGrafter"/>
</dbReference>
<dbReference type="PROSITE" id="PS00300">
    <property type="entry name" value="SRP54"/>
    <property type="match status" value="1"/>
</dbReference>
<dbReference type="InterPro" id="IPR003593">
    <property type="entry name" value="AAA+_ATPase"/>
</dbReference>
<keyword evidence="9" id="KW-0675">Receptor</keyword>
<dbReference type="FunFam" id="3.40.50.300:FF:000053">
    <property type="entry name" value="Signal recognition particle receptor FtsY"/>
    <property type="match status" value="1"/>
</dbReference>
<accession>A0A1Y5F6U1</accession>
<evidence type="ECO:0000313" key="12">
    <source>
        <dbReference type="EMBL" id="OUR93779.1"/>
    </source>
</evidence>
<keyword evidence="7" id="KW-0342">GTP-binding</keyword>
<keyword evidence="4" id="KW-0963">Cytoplasm</keyword>
<dbReference type="GO" id="GO:0005737">
    <property type="term" value="C:cytoplasm"/>
    <property type="evidence" value="ECO:0007669"/>
    <property type="project" value="UniProtKB-ARBA"/>
</dbReference>
<dbReference type="AlphaFoldDB" id="A0A1Y5F6U1"/>
<comment type="caution">
    <text evidence="12">The sequence shown here is derived from an EMBL/GenBank/DDBJ whole genome shotgun (WGS) entry which is preliminary data.</text>
</comment>
<dbReference type="GO" id="GO:0005525">
    <property type="term" value="F:GTP binding"/>
    <property type="evidence" value="ECO:0007669"/>
    <property type="project" value="UniProtKB-KW"/>
</dbReference>
<dbReference type="EMBL" id="MAAO01000015">
    <property type="protein sequence ID" value="OUR93779.1"/>
    <property type="molecule type" value="Genomic_DNA"/>
</dbReference>
<dbReference type="Pfam" id="PF02881">
    <property type="entry name" value="SRP54_N"/>
    <property type="match status" value="1"/>
</dbReference>
<dbReference type="InterPro" id="IPR000897">
    <property type="entry name" value="SRP54_GTPase_dom"/>
</dbReference>
<dbReference type="PANTHER" id="PTHR43134:SF1">
    <property type="entry name" value="SIGNAL RECOGNITION PARTICLE RECEPTOR SUBUNIT ALPHA"/>
    <property type="match status" value="1"/>
</dbReference>
<reference evidence="13" key="1">
    <citation type="journal article" date="2017" name="Proc. Natl. Acad. Sci. U.S.A.">
        <title>Simulation of Deepwater Horizon oil plume reveals substrate specialization within a complex community of hydrocarbon-degraders.</title>
        <authorList>
            <person name="Hu P."/>
            <person name="Dubinsky E.A."/>
            <person name="Probst A.J."/>
            <person name="Wang J."/>
            <person name="Sieber C.M.K."/>
            <person name="Tom L.M."/>
            <person name="Gardinali P."/>
            <person name="Banfield J.F."/>
            <person name="Atlas R.M."/>
            <person name="Andersen G.L."/>
        </authorList>
    </citation>
    <scope>NUCLEOTIDE SEQUENCE [LARGE SCALE GENOMIC DNA]</scope>
</reference>
<evidence type="ECO:0000256" key="10">
    <source>
        <dbReference type="ARBA" id="ARBA00048027"/>
    </source>
</evidence>
<dbReference type="SUPFAM" id="SSF47364">
    <property type="entry name" value="Domain of the SRP/SRP receptor G-proteins"/>
    <property type="match status" value="1"/>
</dbReference>
<dbReference type="InterPro" id="IPR013822">
    <property type="entry name" value="Signal_recog_particl_SRP54_hlx"/>
</dbReference>
<evidence type="ECO:0000256" key="8">
    <source>
        <dbReference type="ARBA" id="ARBA00023136"/>
    </source>
</evidence>
<sequence length="301" mass="32472">MSRSSSEVWGKLGHIFTGKGLDDDTLEEVEELLYGADIGPTIATELIESLENEAKKDGFGQNEFKNFLKGFLHQKMDETQSHVDPDLYEFNEANKGKTKVIMVVGVNGAGKTTTIGKLATKLTNQGAKVVVGACDTFRAAAVDQLAVWCERAGAEMVRAKEGANPSGVGYDALQAAINTKADYCILDTAGRLHTKGNLMDELKKSHDVLKKLDDTAPHQKLLVIDAITGQNAIRQAEEFNNTLGLTGLIFTKCDGSSKAGAAIGIVDKLKVPIAYIGVGEHVEDLNVFKLDEYLDALLDLD</sequence>
<dbReference type="InterPro" id="IPR042101">
    <property type="entry name" value="SRP54_N_sf"/>
</dbReference>
<dbReference type="InterPro" id="IPR004390">
    <property type="entry name" value="SR_rcpt_FtsY"/>
</dbReference>
<keyword evidence="6" id="KW-0378">Hydrolase</keyword>
<dbReference type="CDD" id="cd17874">
    <property type="entry name" value="FtsY"/>
    <property type="match status" value="1"/>
</dbReference>
<evidence type="ECO:0000256" key="4">
    <source>
        <dbReference type="ARBA" id="ARBA00022490"/>
    </source>
</evidence>
<dbReference type="SMART" id="SM00963">
    <property type="entry name" value="SRP54_N"/>
    <property type="match status" value="1"/>
</dbReference>
<dbReference type="GO" id="GO:0005047">
    <property type="term" value="F:signal recognition particle binding"/>
    <property type="evidence" value="ECO:0007669"/>
    <property type="project" value="TreeGrafter"/>
</dbReference>
<feature type="domain" description="SRP54-type proteins GTP-binding" evidence="11">
    <location>
        <begin position="272"/>
        <end position="285"/>
    </location>
</feature>
<dbReference type="Gene3D" id="3.40.50.300">
    <property type="entry name" value="P-loop containing nucleotide triphosphate hydrolases"/>
    <property type="match status" value="1"/>
</dbReference>
<proteinExistence type="inferred from homology"/>
<evidence type="ECO:0000259" key="11">
    <source>
        <dbReference type="PROSITE" id="PS00300"/>
    </source>
</evidence>
<dbReference type="InterPro" id="IPR036225">
    <property type="entry name" value="SRP/SRP_N"/>
</dbReference>
<dbReference type="SMART" id="SM00382">
    <property type="entry name" value="AAA"/>
    <property type="match status" value="1"/>
</dbReference>
<comment type="similarity">
    <text evidence="2">Belongs to the GTP-binding SRP family.</text>
</comment>
<evidence type="ECO:0000256" key="1">
    <source>
        <dbReference type="ARBA" id="ARBA00004413"/>
    </source>
</evidence>
<comment type="catalytic activity">
    <reaction evidence="10">
        <text>GTP + H2O = GDP + phosphate + H(+)</text>
        <dbReference type="Rhea" id="RHEA:19669"/>
        <dbReference type="ChEBI" id="CHEBI:15377"/>
        <dbReference type="ChEBI" id="CHEBI:15378"/>
        <dbReference type="ChEBI" id="CHEBI:37565"/>
        <dbReference type="ChEBI" id="CHEBI:43474"/>
        <dbReference type="ChEBI" id="CHEBI:58189"/>
        <dbReference type="EC" id="3.6.5.4"/>
    </reaction>
</comment>
<dbReference type="GO" id="GO:0005886">
    <property type="term" value="C:plasma membrane"/>
    <property type="evidence" value="ECO:0007669"/>
    <property type="project" value="UniProtKB-SubCell"/>
</dbReference>
<keyword evidence="3" id="KW-1003">Cell membrane</keyword>
<dbReference type="Pfam" id="PF00448">
    <property type="entry name" value="SRP54"/>
    <property type="match status" value="1"/>
</dbReference>
<dbReference type="Gene3D" id="1.20.120.140">
    <property type="entry name" value="Signal recognition particle SRP54, nucleotide-binding domain"/>
    <property type="match status" value="1"/>
</dbReference>
<evidence type="ECO:0000313" key="13">
    <source>
        <dbReference type="Proteomes" id="UP000196531"/>
    </source>
</evidence>
<evidence type="ECO:0000256" key="9">
    <source>
        <dbReference type="ARBA" id="ARBA00023170"/>
    </source>
</evidence>
<comment type="subcellular location">
    <subcellularLocation>
        <location evidence="1">Cell membrane</location>
        <topology evidence="1">Peripheral membrane protein</topology>
        <orientation evidence="1">Cytoplasmic side</orientation>
    </subcellularLocation>
</comment>
<evidence type="ECO:0000256" key="3">
    <source>
        <dbReference type="ARBA" id="ARBA00022475"/>
    </source>
</evidence>